<reference evidence="1" key="1">
    <citation type="submission" date="2021-01" db="EMBL/GenBank/DDBJ databases">
        <authorList>
            <person name="Corre E."/>
            <person name="Pelletier E."/>
            <person name="Niang G."/>
            <person name="Scheremetjew M."/>
            <person name="Finn R."/>
            <person name="Kale V."/>
            <person name="Holt S."/>
            <person name="Cochrane G."/>
            <person name="Meng A."/>
            <person name="Brown T."/>
            <person name="Cohen L."/>
        </authorList>
    </citation>
    <scope>NUCLEOTIDE SEQUENCE</scope>
    <source>
        <strain evidence="1">OF101</strain>
    </source>
</reference>
<evidence type="ECO:0000313" key="1">
    <source>
        <dbReference type="EMBL" id="CAD9165427.1"/>
    </source>
</evidence>
<protein>
    <submittedName>
        <fullName evidence="1">Uncharacterized protein</fullName>
    </submittedName>
</protein>
<organism evidence="1">
    <name type="scientific">Alexandrium catenella</name>
    <name type="common">Red tide dinoflagellate</name>
    <name type="synonym">Gonyaulax catenella</name>
    <dbReference type="NCBI Taxonomy" id="2925"/>
    <lineage>
        <taxon>Eukaryota</taxon>
        <taxon>Sar</taxon>
        <taxon>Alveolata</taxon>
        <taxon>Dinophyceae</taxon>
        <taxon>Gonyaulacales</taxon>
        <taxon>Pyrocystaceae</taxon>
        <taxon>Alexandrium</taxon>
    </lineage>
</organism>
<gene>
    <name evidence="1" type="ORF">ACAT0790_LOCUS42195</name>
</gene>
<sequence>MEILRKLGKDHCQCPFGAAGKEVGYSCPGTSLDWAYDKLETPYAFAFEIYTTPLEDESLKARWDEKLKAGGASLLEQGEHLAHAHFVDLFNRHGSDFVHTRGSLGAGTFPGEEDGCFSQFNPDTAERFNQTLTNWVGAYLDMSDLIAEDMRKQAVDLLQNASRHAPFAA</sequence>
<dbReference type="EMBL" id="HBGE01070368">
    <property type="protein sequence ID" value="CAD9165427.1"/>
    <property type="molecule type" value="Transcribed_RNA"/>
</dbReference>
<name>A0A7S1RGM4_ALECA</name>
<proteinExistence type="predicted"/>
<dbReference type="AlphaFoldDB" id="A0A7S1RGM4"/>
<dbReference type="SUPFAM" id="SSF53187">
    <property type="entry name" value="Zn-dependent exopeptidases"/>
    <property type="match status" value="1"/>
</dbReference>
<accession>A0A7S1RGM4</accession>